<feature type="compositionally biased region" description="Polar residues" evidence="3">
    <location>
        <begin position="1"/>
        <end position="31"/>
    </location>
</feature>
<dbReference type="OrthoDB" id="4367319at2"/>
<evidence type="ECO:0000256" key="1">
    <source>
        <dbReference type="ARBA" id="ARBA00023125"/>
    </source>
</evidence>
<proteinExistence type="predicted"/>
<feature type="domain" description="Resolvase/invertase-type recombinase catalytic" evidence="4">
    <location>
        <begin position="61"/>
        <end position="205"/>
    </location>
</feature>
<evidence type="ECO:0000259" key="4">
    <source>
        <dbReference type="PROSITE" id="PS51736"/>
    </source>
</evidence>
<evidence type="ECO:0000313" key="6">
    <source>
        <dbReference type="Proteomes" id="UP000326178"/>
    </source>
</evidence>
<reference evidence="5 6" key="1">
    <citation type="submission" date="2017-09" db="EMBL/GenBank/DDBJ databases">
        <authorList>
            <person name="Lee N."/>
            <person name="Cho B.-K."/>
        </authorList>
    </citation>
    <scope>NUCLEOTIDE SEQUENCE [LARGE SCALE GENOMIC DNA]</scope>
    <source>
        <strain evidence="5 6">ATCC 12769</strain>
    </source>
</reference>
<dbReference type="InterPro" id="IPR036162">
    <property type="entry name" value="Resolvase-like_N_sf"/>
</dbReference>
<dbReference type="PANTHER" id="PTHR30461">
    <property type="entry name" value="DNA-INVERTASE FROM LAMBDOID PROPHAGE"/>
    <property type="match status" value="1"/>
</dbReference>
<gene>
    <name evidence="5" type="ORF">CP967_22555</name>
</gene>
<dbReference type="PANTHER" id="PTHR30461:SF2">
    <property type="entry name" value="SERINE RECOMBINASE PINE-RELATED"/>
    <property type="match status" value="1"/>
</dbReference>
<dbReference type="RefSeq" id="WP_150489692.1">
    <property type="nucleotide sequence ID" value="NZ_BMUV01000002.1"/>
</dbReference>
<dbReference type="CDD" id="cd00338">
    <property type="entry name" value="Ser_Recombinase"/>
    <property type="match status" value="1"/>
</dbReference>
<dbReference type="EMBL" id="CP023702">
    <property type="protein sequence ID" value="QEU74398.1"/>
    <property type="molecule type" value="Genomic_DNA"/>
</dbReference>
<organism evidence="5 6">
    <name type="scientific">Streptomyces nitrosporeus</name>
    <dbReference type="NCBI Taxonomy" id="28894"/>
    <lineage>
        <taxon>Bacteria</taxon>
        <taxon>Bacillati</taxon>
        <taxon>Actinomycetota</taxon>
        <taxon>Actinomycetes</taxon>
        <taxon>Kitasatosporales</taxon>
        <taxon>Streptomycetaceae</taxon>
        <taxon>Streptomyces</taxon>
    </lineage>
</organism>
<dbReference type="PROSITE" id="PS51736">
    <property type="entry name" value="RECOMBINASES_3"/>
    <property type="match status" value="1"/>
</dbReference>
<dbReference type="SMART" id="SM00857">
    <property type="entry name" value="Resolvase"/>
    <property type="match status" value="1"/>
</dbReference>
<dbReference type="InterPro" id="IPR006119">
    <property type="entry name" value="Resolv_N"/>
</dbReference>
<dbReference type="Gene3D" id="3.40.50.1390">
    <property type="entry name" value="Resolvase, N-terminal catalytic domain"/>
    <property type="match status" value="1"/>
</dbReference>
<dbReference type="GO" id="GO:0000150">
    <property type="term" value="F:DNA strand exchange activity"/>
    <property type="evidence" value="ECO:0007669"/>
    <property type="project" value="InterPro"/>
</dbReference>
<dbReference type="Proteomes" id="UP000326178">
    <property type="component" value="Chromosome"/>
</dbReference>
<dbReference type="KEGG" id="snk:CP967_22555"/>
<evidence type="ECO:0000256" key="3">
    <source>
        <dbReference type="SAM" id="MobiDB-lite"/>
    </source>
</evidence>
<name>A0A5J6FDB1_9ACTN</name>
<keyword evidence="2" id="KW-0233">DNA recombination</keyword>
<dbReference type="InterPro" id="IPR050639">
    <property type="entry name" value="SSR_resolvase"/>
</dbReference>
<keyword evidence="6" id="KW-1185">Reference proteome</keyword>
<keyword evidence="1" id="KW-0238">DNA-binding</keyword>
<evidence type="ECO:0000313" key="5">
    <source>
        <dbReference type="EMBL" id="QEU74398.1"/>
    </source>
</evidence>
<feature type="region of interest" description="Disordered" evidence="3">
    <location>
        <begin position="1"/>
        <end position="37"/>
    </location>
</feature>
<dbReference type="GO" id="GO:0003677">
    <property type="term" value="F:DNA binding"/>
    <property type="evidence" value="ECO:0007669"/>
    <property type="project" value="UniProtKB-KW"/>
</dbReference>
<dbReference type="AlphaFoldDB" id="A0A5J6FDB1"/>
<protein>
    <submittedName>
        <fullName evidence="5">Recombinase family protein</fullName>
    </submittedName>
</protein>
<dbReference type="Pfam" id="PF00239">
    <property type="entry name" value="Resolvase"/>
    <property type="match status" value="1"/>
</dbReference>
<evidence type="ECO:0000256" key="2">
    <source>
        <dbReference type="ARBA" id="ARBA00023172"/>
    </source>
</evidence>
<accession>A0A5J6FDB1</accession>
<dbReference type="SUPFAM" id="SSF53041">
    <property type="entry name" value="Resolvase-like"/>
    <property type="match status" value="1"/>
</dbReference>
<sequence length="247" mass="26891">MTTKTLAPSASVQLSTPKQSAPQTPGMTTPKPSAPVKRHVTRSGADVTALANPTPVRPELAFSLRLSISSDESSSLAVQRRACRAQAVALGLDPDTAVEYIDEDVSGASALESRTEGMARILVDRPRVVIAWKLDRFARSVSEFLKLVTWSEEHGVTLATADGALNTSTPGGHLVATILAALAQWEREMIQDRVTAAHAERREQGRWIAGRAPFPYVMERRDGKAYLAEDPKAFALVRSQIRSHLIW</sequence>